<evidence type="ECO:0000313" key="4">
    <source>
        <dbReference type="Proteomes" id="UP000011087"/>
    </source>
</evidence>
<evidence type="ECO:0000313" key="2">
    <source>
        <dbReference type="EMBL" id="EKX34653.1"/>
    </source>
</evidence>
<reference evidence="2 4" key="1">
    <citation type="journal article" date="2012" name="Nature">
        <title>Algal genomes reveal evolutionary mosaicism and the fate of nucleomorphs.</title>
        <authorList>
            <consortium name="DOE Joint Genome Institute"/>
            <person name="Curtis B.A."/>
            <person name="Tanifuji G."/>
            <person name="Burki F."/>
            <person name="Gruber A."/>
            <person name="Irimia M."/>
            <person name="Maruyama S."/>
            <person name="Arias M.C."/>
            <person name="Ball S.G."/>
            <person name="Gile G.H."/>
            <person name="Hirakawa Y."/>
            <person name="Hopkins J.F."/>
            <person name="Kuo A."/>
            <person name="Rensing S.A."/>
            <person name="Schmutz J."/>
            <person name="Symeonidi A."/>
            <person name="Elias M."/>
            <person name="Eveleigh R.J."/>
            <person name="Herman E.K."/>
            <person name="Klute M.J."/>
            <person name="Nakayama T."/>
            <person name="Obornik M."/>
            <person name="Reyes-Prieto A."/>
            <person name="Armbrust E.V."/>
            <person name="Aves S.J."/>
            <person name="Beiko R.G."/>
            <person name="Coutinho P."/>
            <person name="Dacks J.B."/>
            <person name="Durnford D.G."/>
            <person name="Fast N.M."/>
            <person name="Green B.R."/>
            <person name="Grisdale C.J."/>
            <person name="Hempel F."/>
            <person name="Henrissat B."/>
            <person name="Hoppner M.P."/>
            <person name="Ishida K."/>
            <person name="Kim E."/>
            <person name="Koreny L."/>
            <person name="Kroth P.G."/>
            <person name="Liu Y."/>
            <person name="Malik S.B."/>
            <person name="Maier U.G."/>
            <person name="McRose D."/>
            <person name="Mock T."/>
            <person name="Neilson J.A."/>
            <person name="Onodera N.T."/>
            <person name="Poole A.M."/>
            <person name="Pritham E.J."/>
            <person name="Richards T.A."/>
            <person name="Rocap G."/>
            <person name="Roy S.W."/>
            <person name="Sarai C."/>
            <person name="Schaack S."/>
            <person name="Shirato S."/>
            <person name="Slamovits C.H."/>
            <person name="Spencer D.F."/>
            <person name="Suzuki S."/>
            <person name="Worden A.Z."/>
            <person name="Zauner S."/>
            <person name="Barry K."/>
            <person name="Bell C."/>
            <person name="Bharti A.K."/>
            <person name="Crow J.A."/>
            <person name="Grimwood J."/>
            <person name="Kramer R."/>
            <person name="Lindquist E."/>
            <person name="Lucas S."/>
            <person name="Salamov A."/>
            <person name="McFadden G.I."/>
            <person name="Lane C.E."/>
            <person name="Keeling P.J."/>
            <person name="Gray M.W."/>
            <person name="Grigoriev I.V."/>
            <person name="Archibald J.M."/>
        </authorList>
    </citation>
    <scope>NUCLEOTIDE SEQUENCE</scope>
    <source>
        <strain evidence="2 4">CCMP2712</strain>
    </source>
</reference>
<keyword evidence="1" id="KW-0732">Signal</keyword>
<protein>
    <submittedName>
        <fullName evidence="2 3">Uncharacterized protein</fullName>
    </submittedName>
</protein>
<gene>
    <name evidence="2" type="ORF">GUITHDRAFT_166159</name>
</gene>
<dbReference type="Proteomes" id="UP000011087">
    <property type="component" value="Unassembled WGS sequence"/>
</dbReference>
<evidence type="ECO:0000313" key="3">
    <source>
        <dbReference type="EnsemblProtists" id="EKX34653"/>
    </source>
</evidence>
<name>L1IEJ1_GUITC</name>
<dbReference type="KEGG" id="gtt:GUITHDRAFT_166159"/>
<sequence length="236" mass="26387">MAGWKHSIILLLALAVSDGFYSPAPLRYHRHEASAPALCQQRCLRRPRVLNLRMKMNPEDEDALPGDEGMSMLNPVEKEFMENWNELMYSELRMRNAVTGEAGIADRIMPDASMEPRDVIATVVNALMINDVPSVDNGCAIAIRFSSSSNPLGKLTATDLSRFFRSTGFNILVSYPDEFIFAGEAFIQTCGEISYALQDVEISNSMTNSTVTLRFLLVRESESLSWLIESLSLRPE</sequence>
<dbReference type="EMBL" id="JH993105">
    <property type="protein sequence ID" value="EKX34653.1"/>
    <property type="molecule type" value="Genomic_DNA"/>
</dbReference>
<reference evidence="3" key="3">
    <citation type="submission" date="2016-03" db="UniProtKB">
        <authorList>
            <consortium name="EnsemblProtists"/>
        </authorList>
    </citation>
    <scope>IDENTIFICATION</scope>
</reference>
<dbReference type="GeneID" id="17291401"/>
<reference evidence="4" key="2">
    <citation type="submission" date="2012-11" db="EMBL/GenBank/DDBJ databases">
        <authorList>
            <person name="Kuo A."/>
            <person name="Curtis B.A."/>
            <person name="Tanifuji G."/>
            <person name="Burki F."/>
            <person name="Gruber A."/>
            <person name="Irimia M."/>
            <person name="Maruyama S."/>
            <person name="Arias M.C."/>
            <person name="Ball S.G."/>
            <person name="Gile G.H."/>
            <person name="Hirakawa Y."/>
            <person name="Hopkins J.F."/>
            <person name="Rensing S.A."/>
            <person name="Schmutz J."/>
            <person name="Symeonidi A."/>
            <person name="Elias M."/>
            <person name="Eveleigh R.J."/>
            <person name="Herman E.K."/>
            <person name="Klute M.J."/>
            <person name="Nakayama T."/>
            <person name="Obornik M."/>
            <person name="Reyes-Prieto A."/>
            <person name="Armbrust E.V."/>
            <person name="Aves S.J."/>
            <person name="Beiko R.G."/>
            <person name="Coutinho P."/>
            <person name="Dacks J.B."/>
            <person name="Durnford D.G."/>
            <person name="Fast N.M."/>
            <person name="Green B.R."/>
            <person name="Grisdale C."/>
            <person name="Hempe F."/>
            <person name="Henrissat B."/>
            <person name="Hoppner M.P."/>
            <person name="Ishida K.-I."/>
            <person name="Kim E."/>
            <person name="Koreny L."/>
            <person name="Kroth P.G."/>
            <person name="Liu Y."/>
            <person name="Malik S.-B."/>
            <person name="Maier U.G."/>
            <person name="McRose D."/>
            <person name="Mock T."/>
            <person name="Neilson J.A."/>
            <person name="Onodera N.T."/>
            <person name="Poole A.M."/>
            <person name="Pritham E.J."/>
            <person name="Richards T.A."/>
            <person name="Rocap G."/>
            <person name="Roy S.W."/>
            <person name="Sarai C."/>
            <person name="Schaack S."/>
            <person name="Shirato S."/>
            <person name="Slamovits C.H."/>
            <person name="Spencer D.F."/>
            <person name="Suzuki S."/>
            <person name="Worden A.Z."/>
            <person name="Zauner S."/>
            <person name="Barry K."/>
            <person name="Bell C."/>
            <person name="Bharti A.K."/>
            <person name="Crow J.A."/>
            <person name="Grimwood J."/>
            <person name="Kramer R."/>
            <person name="Lindquist E."/>
            <person name="Lucas S."/>
            <person name="Salamov A."/>
            <person name="McFadden G.I."/>
            <person name="Lane C.E."/>
            <person name="Keeling P.J."/>
            <person name="Gray M.W."/>
            <person name="Grigoriev I.V."/>
            <person name="Archibald J.M."/>
        </authorList>
    </citation>
    <scope>NUCLEOTIDE SEQUENCE</scope>
    <source>
        <strain evidence="4">CCMP2712</strain>
    </source>
</reference>
<dbReference type="HOGENOM" id="CLU_1177306_0_0_1"/>
<proteinExistence type="predicted"/>
<dbReference type="RefSeq" id="XP_005821633.1">
    <property type="nucleotide sequence ID" value="XM_005821576.1"/>
</dbReference>
<organism evidence="2">
    <name type="scientific">Guillardia theta (strain CCMP2712)</name>
    <name type="common">Cryptophyte</name>
    <dbReference type="NCBI Taxonomy" id="905079"/>
    <lineage>
        <taxon>Eukaryota</taxon>
        <taxon>Cryptophyceae</taxon>
        <taxon>Pyrenomonadales</taxon>
        <taxon>Geminigeraceae</taxon>
        <taxon>Guillardia</taxon>
    </lineage>
</organism>
<feature type="signal peptide" evidence="1">
    <location>
        <begin position="1"/>
        <end position="19"/>
    </location>
</feature>
<feature type="chain" id="PRO_5008769950" evidence="1">
    <location>
        <begin position="20"/>
        <end position="236"/>
    </location>
</feature>
<evidence type="ECO:0000256" key="1">
    <source>
        <dbReference type="SAM" id="SignalP"/>
    </source>
</evidence>
<dbReference type="AlphaFoldDB" id="L1IEJ1"/>
<dbReference type="OrthoDB" id="10591371at2759"/>
<dbReference type="EnsemblProtists" id="EKX34653">
    <property type="protein sequence ID" value="EKX34653"/>
    <property type="gene ID" value="GUITHDRAFT_166159"/>
</dbReference>
<keyword evidence="4" id="KW-1185">Reference proteome</keyword>
<accession>L1IEJ1</accession>
<dbReference type="PaxDb" id="55529-EKX34653"/>